<keyword evidence="4" id="KW-1185">Reference proteome</keyword>
<keyword evidence="1" id="KW-0175">Coiled coil</keyword>
<gene>
    <name evidence="3" type="ORF">PHET_02027</name>
</gene>
<feature type="region of interest" description="Disordered" evidence="2">
    <location>
        <begin position="3559"/>
        <end position="3587"/>
    </location>
</feature>
<organism evidence="3 4">
    <name type="scientific">Paragonimus heterotremus</name>
    <dbReference type="NCBI Taxonomy" id="100268"/>
    <lineage>
        <taxon>Eukaryota</taxon>
        <taxon>Metazoa</taxon>
        <taxon>Spiralia</taxon>
        <taxon>Lophotrochozoa</taxon>
        <taxon>Platyhelminthes</taxon>
        <taxon>Trematoda</taxon>
        <taxon>Digenea</taxon>
        <taxon>Plagiorchiida</taxon>
        <taxon>Troglotremata</taxon>
        <taxon>Troglotrematidae</taxon>
        <taxon>Paragonimus</taxon>
    </lineage>
</organism>
<sequence length="3723" mass="423150">MNANCMIAAEAKFGTTQPDPSYLDPMTYEFIRTYPAELLETLAEQKDTRLNDCDNILTDLKQALAEVPTLSGLFRQADGTESVDLESESAQLLLNSEQEFTKIRQTLSSTTDGLETIHTTLLARREQLQDQMTKRERIVEDLRQIERELCSGPPSDPKWDMLDRLIFQRSLPVVPTTVDQTEAPYKEHSCLEDVLSKMVAGQSEITSWWKAFLVKSEERLIDIKSTLAELPSEFTESHNLLEHVSNSLEKAKKFTSLQEEGLTSLIYLSTAWNKWKTWWTSCELSDIVIRGGPCNLLADLSLVDQNSRLTVDELQSLQARLERLAECGHDEGKQHLVNLTDAQHRLQTSTENIRSFYPVALIGQSISYLQRSPLTIGLTAAQMLIREADFHWAVVFDYLSLARERLQTRKTNVDVFLRKSTDVWKKVEQLERKIESMELTISVSKDVDTNVQWDQLSWEALQTQLPPWPNAVQSLIADALATRISLFNESKQLLEEIHSVAEKCLCLDRSAHALGLNDAQISTLVVSITTDQSIFLSDLNRRQTNLAKRSQALMLHAETGVQSHHRLTETWRSLADWAGQLQQNVSIYVNLSGDRHLLQARLELVKNLQTIGPLVETRLTDLKTLVCQYLTQHTLPLTEDCTRSTWQQLQAAFWLQSLDVQNRVTDAQRSIEIGIDKLSNAIQTWQMFDDVRERLEVAIRRLDHWFKTQSNDVVDTEQDLMQRVHLLQSIMAELDPANSEIQQQAIDVHTDPVVQLAREVHQNVIELRVSLRSIPQISIVSEPIGDTERSVEVCPSAADRVNELTDRIVHLKNLAHELIILWKVRLEKFSNWQESSHSFDGSLSDLHRRAVELQTKLSVSRAEPSSDSVQTIEYTFTMLEAIAEERSSLSHRLSELRGIASEIIPFVSETGRQGFQTKLNELRQYLEAVDPMIDQCRIDLTRRQNGWSKLNTHLTALDEWLTSSLMEFEQLIISTPWRPEVQSVQDVDSKQLNSHVEEQSVADKTDNRLGVSLVLTFNGRVAESFTFCERIRCFLESIQTEKSKLRQVMPILNELSGQVTSSLDAAVHETLTHVTERFERLEKRANLLYEQTKRYYEILDRFTLHYGDCWKQIMQLHSQFNHEQGRIIEQSVANRKGDALEPQTDVYVESLRKLAECLGPVEVMERLACGKDLGDTNNITPLTCQLASLFADASEVDNFDAASSDSLTQQVGYRAVEILLYYAIQLSKMTRRRLKRFLDENTLLEEVNHLFIDLESELFNADQCLQSILCFTDEAASESSECDTHWTWIQSAVCMCGKRESKLVSHLPASQQVREEKLNSIQLLVSRLEEGTGRAYLNICQHLASLKSKHSLLNNKAFQLQTQLRAEVNAWNEFSKCIQRYEDWISADEACADSILSGRSHGSDVIDDTNQQTCYENITHCLDALESLETSLTERGKPAREQLELAIHNLMLNMVPISNMSSTRTERRPSLVNMPFTERLSATMDALLRRWDEYRTKLQHIRSELCDELMSQTKLDSSLERLDRWIHSMSLQVEVLEQDSTSNLSELFLRLRVPSIGLDEDQLLTDLMAWFHPKMHTIETFQIEVHQFDETDMNYVNSLVDTHLSTEKLVRDRLKQMTKIKFPHPNSVDFPLTASERMSLLWNELRELESRLDKHSSNLSTLQTLCKSFIRLRFEIEQSVMSKRQTLYGLILEMENLTRPSVTEFQDPSSMQLITEKLEVKLHSLIKLKDESSRDADRYVSDITKAAQNMLSHACGFRQGLSTSFNSAAQIVVSVEQDVSQFRTTLSDVCTQISAWILHWSTFAANFDEMMNWLCSTESNIIHSIQTELEESCSEIFHYTNIEEIRHVLEQIQRRVSLGEELHKDLVQKRDNLENLIVVARTLVEKSLLPDQCCLQPMSLTTSVAVRPAAHFSMSGELAVVRATQMIQRYQTLLSLCDRRVQLNQTAFRTVEQVLAACDLYHSWSEELVSHLTLLTKLLAEPLNPRLEGDRHTVSGARLVEPIRSRAAELTNQLECGSSVVQNVCDWVNRMVSELSLQRRQRSVELAMLRCSSKNTLLQPDKIPVLIETESSQPEFTQPEKASIYCVSDYAALVEKVRTVCTQVDQTINKITNQNVAQQHILSWLGSTENQLITISQHASPSFIALSISQEFGEFEKSLEVVEHRTAEALETLKDLRLSFSEYRRKINRLESCQNLMRSSESLNIKERYSRLVSNLDNCCEDLNKRLNMLRLFQQSSEAFTVWLVELEIKADSLSGTDGVLITDSHVRQTEVLKSRDGMDLSGATDFSYARVTHLADAEQRLALTQQIEVAIQSRGQPLANRTTELGQQLIAHLRLAEELGDWDQSNSTMDSYNQLSVLIQDHVEGLNCRLNRLVEVQQTVSGRLRELAQVWNECFTHMDQLDEWIRTVHSMAHETFQQRLDSASVKHQMANSIESLYRECVDKQTEFELCMKRATGVRSLAPNCQLPEKVQQLTDRYHGAIDLVASTLSQLRQAGELHDQYDKSVTKMSEWLTSNTDRLPQCICTPDLVADRLEMERRLVAGRNLADVITQQAAMYLDPVVRLADQVVQTSDPSLHPVVFGQVDSFRQTIHETTQQLLQSQEQLETRLDRWNKWFHVQTEVSQFLEAFTRQLVHIATENTSRQELEDRISISCTRLISMEQSQLEDWKRLEEEIKNRHPLLEQLKRVTNELVILLPSATEQVKQTEKLETRFEKIQQEIKVRVTNSHTIWKKLADFGAQINEAETWILSISLKLMAVRSAEPDGPYDVIRLGRIHTELKRQIDSFRSISMVRLKQMANTCQTELNDSRQTEKAVEHLLQSAKAPASSDEDQAMSLVHVQANANSSIDGQSQSDNCRVTVFQTELTQLEASCDSLEDMCRQIKERLIDEQSRWARFVSVLGRVAAYVNKELPEWWSHRPQLPSRSGPPVIRSLRKSNWSSSQSRLSDSDDSAVAALQLSGAGLHKPRSKLLDVHEVGIQLNESDMANARLSLFIQELSQELNNIRVIRHTKSQPTLPATLMSMVKEKVDPATILSEMLDNCTKGELHTITESKVTESTLTGTELNRKAAELQNSLKLSAIKLKNYIDNLHDLRTKWEQQQLCEAEFDAWLKRKELEVREAINRPGRQRHHSSGHEMRGAYGKTYNQLSSAMDTARLESLRLELKDNGPLFDRLLVEHAQLEGRSEVGIIPELEAYGKRLDALLTRVDNALAARRAITAQAMEATALTDHLHRDLHHVVRQSAGLDITDCTTHLRGLKTRRGLGGPSGTDKERSVKQPIFWASSLNLSKHPNVTVQASQQPKRPKTHHSSAVLSTARSTPNLGAEQRVNTYDLSANALDWLWYSPSTVLGFSPNVNSTELLSGHSLDFSLTRIADDPQHPPEGQQTAPISRSSSKSSLLFSRPWTSYRSLERSNKKSWPDWRSHMKTSMQVPLAEPKSMFFSNLGDVDRHRVGPITVKQIGHSIKAGGSHPGTSSIGIQSDISPPVTSLPMSDSPVVWTDDSRTFPLLLRRSVSPVPTKTRKPSGWLNKAWSGTFYTLRQGEQTRNTAMSSSPLSTEFAHLAPRQSQPTTSLSVQTSQSTVKPDPSRVSIETVKRPSAPSLRSSEFWTSPTSDLDAAICAGRPQPMGASISDSIVTSAGQMPTAFLIHRRAADNQGVSECTEEIQRFTGTTSTVSNEATSTTASVTDTTARFQILRRAQTPAAIALQRYRHQQRQLEEGSNKPS</sequence>
<name>A0A8J4T2Q7_9TREM</name>
<accession>A0A8J4T2Q7</accession>
<feature type="compositionally biased region" description="Polar residues" evidence="2">
    <location>
        <begin position="3308"/>
        <end position="3320"/>
    </location>
</feature>
<feature type="coiled-coil region" evidence="1">
    <location>
        <begin position="2865"/>
        <end position="2892"/>
    </location>
</feature>
<comment type="caution">
    <text evidence="3">The sequence shown here is derived from an EMBL/GenBank/DDBJ whole genome shotgun (WGS) entry which is preliminary data.</text>
</comment>
<dbReference type="EMBL" id="LUCH01000660">
    <property type="protein sequence ID" value="KAF5404606.1"/>
    <property type="molecule type" value="Genomic_DNA"/>
</dbReference>
<evidence type="ECO:0000256" key="1">
    <source>
        <dbReference type="SAM" id="Coils"/>
    </source>
</evidence>
<feature type="region of interest" description="Disordered" evidence="2">
    <location>
        <begin position="3371"/>
        <end position="3393"/>
    </location>
</feature>
<protein>
    <submittedName>
        <fullName evidence="3">Uncharacterized protein</fullName>
    </submittedName>
</protein>
<dbReference type="OrthoDB" id="6283823at2759"/>
<feature type="compositionally biased region" description="Low complexity" evidence="2">
    <location>
        <begin position="3564"/>
        <end position="3579"/>
    </location>
</feature>
<dbReference type="Proteomes" id="UP000748531">
    <property type="component" value="Unassembled WGS sequence"/>
</dbReference>
<evidence type="ECO:0000313" key="3">
    <source>
        <dbReference type="EMBL" id="KAF5404606.1"/>
    </source>
</evidence>
<feature type="region of interest" description="Disordered" evidence="2">
    <location>
        <begin position="3293"/>
        <end position="3320"/>
    </location>
</feature>
<proteinExistence type="predicted"/>
<reference evidence="3" key="1">
    <citation type="submission" date="2019-05" db="EMBL/GenBank/DDBJ databases">
        <title>Annotation for the trematode Paragonimus heterotremus.</title>
        <authorList>
            <person name="Choi Y.-J."/>
        </authorList>
    </citation>
    <scope>NUCLEOTIDE SEQUENCE</scope>
    <source>
        <strain evidence="3">LC</strain>
    </source>
</reference>
<evidence type="ECO:0000256" key="2">
    <source>
        <dbReference type="SAM" id="MobiDB-lite"/>
    </source>
</evidence>
<dbReference type="Gene3D" id="1.20.58.60">
    <property type="match status" value="3"/>
</dbReference>
<evidence type="ECO:0000313" key="4">
    <source>
        <dbReference type="Proteomes" id="UP000748531"/>
    </source>
</evidence>